<gene>
    <name evidence="2" type="ORF">GALMADRAFT_238228</name>
</gene>
<keyword evidence="3" id="KW-1185">Reference proteome</keyword>
<evidence type="ECO:0000313" key="3">
    <source>
        <dbReference type="Proteomes" id="UP000027222"/>
    </source>
</evidence>
<keyword evidence="1" id="KW-1133">Transmembrane helix</keyword>
<evidence type="ECO:0000256" key="1">
    <source>
        <dbReference type="SAM" id="Phobius"/>
    </source>
</evidence>
<feature type="transmembrane region" description="Helical" evidence="1">
    <location>
        <begin position="15"/>
        <end position="33"/>
    </location>
</feature>
<dbReference type="Proteomes" id="UP000027222">
    <property type="component" value="Unassembled WGS sequence"/>
</dbReference>
<organism evidence="2 3">
    <name type="scientific">Galerina marginata (strain CBS 339.88)</name>
    <dbReference type="NCBI Taxonomy" id="685588"/>
    <lineage>
        <taxon>Eukaryota</taxon>
        <taxon>Fungi</taxon>
        <taxon>Dikarya</taxon>
        <taxon>Basidiomycota</taxon>
        <taxon>Agaricomycotina</taxon>
        <taxon>Agaricomycetes</taxon>
        <taxon>Agaricomycetidae</taxon>
        <taxon>Agaricales</taxon>
        <taxon>Agaricineae</taxon>
        <taxon>Strophariaceae</taxon>
        <taxon>Galerina</taxon>
    </lineage>
</organism>
<keyword evidence="1" id="KW-0812">Transmembrane</keyword>
<sequence>MEKTGRFLDLSVHPIWLSHLLIIELSVAFIGVARKLPANAHYDKCTSSILHGLVL</sequence>
<dbReference type="EMBL" id="KL142369">
    <property type="protein sequence ID" value="KDR82724.1"/>
    <property type="molecule type" value="Genomic_DNA"/>
</dbReference>
<keyword evidence="1" id="KW-0472">Membrane</keyword>
<name>A0A067TS28_GALM3</name>
<protein>
    <submittedName>
        <fullName evidence="2">Uncharacterized protein</fullName>
    </submittedName>
</protein>
<accession>A0A067TS28</accession>
<proteinExistence type="predicted"/>
<reference evidence="3" key="1">
    <citation type="journal article" date="2014" name="Proc. Natl. Acad. Sci. U.S.A.">
        <title>Extensive sampling of basidiomycete genomes demonstrates inadequacy of the white-rot/brown-rot paradigm for wood decay fungi.</title>
        <authorList>
            <person name="Riley R."/>
            <person name="Salamov A.A."/>
            <person name="Brown D.W."/>
            <person name="Nagy L.G."/>
            <person name="Floudas D."/>
            <person name="Held B.W."/>
            <person name="Levasseur A."/>
            <person name="Lombard V."/>
            <person name="Morin E."/>
            <person name="Otillar R."/>
            <person name="Lindquist E.A."/>
            <person name="Sun H."/>
            <person name="LaButti K.M."/>
            <person name="Schmutz J."/>
            <person name="Jabbour D."/>
            <person name="Luo H."/>
            <person name="Baker S.E."/>
            <person name="Pisabarro A.G."/>
            <person name="Walton J.D."/>
            <person name="Blanchette R.A."/>
            <person name="Henrissat B."/>
            <person name="Martin F."/>
            <person name="Cullen D."/>
            <person name="Hibbett D.S."/>
            <person name="Grigoriev I.V."/>
        </authorList>
    </citation>
    <scope>NUCLEOTIDE SEQUENCE [LARGE SCALE GENOMIC DNA]</scope>
    <source>
        <strain evidence="3">CBS 339.88</strain>
    </source>
</reference>
<dbReference type="HOGENOM" id="CLU_3032497_0_0_1"/>
<dbReference type="AlphaFoldDB" id="A0A067TS28"/>
<evidence type="ECO:0000313" key="2">
    <source>
        <dbReference type="EMBL" id="KDR82724.1"/>
    </source>
</evidence>